<proteinExistence type="predicted"/>
<protein>
    <submittedName>
        <fullName evidence="1">Uncharacterized protein</fullName>
    </submittedName>
</protein>
<evidence type="ECO:0000313" key="2">
    <source>
        <dbReference type="Proteomes" id="UP001054821"/>
    </source>
</evidence>
<dbReference type="EMBL" id="JAJFAZ020000001">
    <property type="protein sequence ID" value="KAI5355086.1"/>
    <property type="molecule type" value="Genomic_DNA"/>
</dbReference>
<reference evidence="1 2" key="1">
    <citation type="journal article" date="2022" name="G3 (Bethesda)">
        <title>Whole-genome sequence and methylome profiling of the almond [Prunus dulcis (Mill.) D.A. Webb] cultivar 'Nonpareil'.</title>
        <authorList>
            <person name="D'Amico-Willman K.M."/>
            <person name="Ouma W.Z."/>
            <person name="Meulia T."/>
            <person name="Sideli G.M."/>
            <person name="Gradziel T.M."/>
            <person name="Fresnedo-Ramirez J."/>
        </authorList>
    </citation>
    <scope>NUCLEOTIDE SEQUENCE [LARGE SCALE GENOMIC DNA]</scope>
    <source>
        <strain evidence="1">Clone GOH B32 T37-40</strain>
    </source>
</reference>
<keyword evidence="2" id="KW-1185">Reference proteome</keyword>
<accession>A0AAD4ZW06</accession>
<name>A0AAD4ZW06_PRUDU</name>
<sequence>MAWRLGREMQRTGTVGPDYVLEVHVFLDFGKAMSLVYHGSLNISFDLSIKLSSHIKPDEPCRLNVDADLANVAMRSLESQPVVMIAGFGQKL</sequence>
<evidence type="ECO:0000313" key="1">
    <source>
        <dbReference type="EMBL" id="KAI5355086.1"/>
    </source>
</evidence>
<dbReference type="Proteomes" id="UP001054821">
    <property type="component" value="Chromosome 1"/>
</dbReference>
<organism evidence="1 2">
    <name type="scientific">Prunus dulcis</name>
    <name type="common">Almond</name>
    <name type="synonym">Amygdalus dulcis</name>
    <dbReference type="NCBI Taxonomy" id="3755"/>
    <lineage>
        <taxon>Eukaryota</taxon>
        <taxon>Viridiplantae</taxon>
        <taxon>Streptophyta</taxon>
        <taxon>Embryophyta</taxon>
        <taxon>Tracheophyta</taxon>
        <taxon>Spermatophyta</taxon>
        <taxon>Magnoliopsida</taxon>
        <taxon>eudicotyledons</taxon>
        <taxon>Gunneridae</taxon>
        <taxon>Pentapetalae</taxon>
        <taxon>rosids</taxon>
        <taxon>fabids</taxon>
        <taxon>Rosales</taxon>
        <taxon>Rosaceae</taxon>
        <taxon>Amygdaloideae</taxon>
        <taxon>Amygdaleae</taxon>
        <taxon>Prunus</taxon>
    </lineage>
</organism>
<dbReference type="AlphaFoldDB" id="A0AAD4ZW06"/>
<gene>
    <name evidence="1" type="ORF">L3X38_007981</name>
</gene>
<comment type="caution">
    <text evidence="1">The sequence shown here is derived from an EMBL/GenBank/DDBJ whole genome shotgun (WGS) entry which is preliminary data.</text>
</comment>